<feature type="compositionally biased region" description="Pro residues" evidence="1">
    <location>
        <begin position="26"/>
        <end position="50"/>
    </location>
</feature>
<evidence type="ECO:0000313" key="4">
    <source>
        <dbReference type="WBParaSite" id="HPBE_0000701401-mRNA-1"/>
    </source>
</evidence>
<reference evidence="2 3" key="1">
    <citation type="submission" date="2018-11" db="EMBL/GenBank/DDBJ databases">
        <authorList>
            <consortium name="Pathogen Informatics"/>
        </authorList>
    </citation>
    <scope>NUCLEOTIDE SEQUENCE [LARGE SCALE GENOMIC DNA]</scope>
</reference>
<evidence type="ECO:0000313" key="2">
    <source>
        <dbReference type="EMBL" id="VDO70595.1"/>
    </source>
</evidence>
<accession>A0A183FJ59</accession>
<protein>
    <submittedName>
        <fullName evidence="2 4">Uncharacterized protein</fullName>
    </submittedName>
</protein>
<name>A0A183FJ59_HELPZ</name>
<evidence type="ECO:0000256" key="1">
    <source>
        <dbReference type="SAM" id="MobiDB-lite"/>
    </source>
</evidence>
<accession>A0A3P8BCM6</accession>
<feature type="region of interest" description="Disordered" evidence="1">
    <location>
        <begin position="1"/>
        <end position="51"/>
    </location>
</feature>
<sequence>MSSSSTMRPMSSLSSVSADSGIYTTHPPPLSSVPPPPASLPPSASRPPSPGLQITQLLHQTANLLAVNAQLRKEIEQILLDEHDIVGISLTVLCDTSPEIRFAGPLRVVERTKKEQAVVVAVVVVIQSRPLSFLFDDVQYYLQDNGGFRFGKCWCR</sequence>
<feature type="compositionally biased region" description="Low complexity" evidence="1">
    <location>
        <begin position="1"/>
        <end position="17"/>
    </location>
</feature>
<dbReference type="EMBL" id="UZAH01025793">
    <property type="protein sequence ID" value="VDO70595.1"/>
    <property type="molecule type" value="Genomic_DNA"/>
</dbReference>
<evidence type="ECO:0000313" key="3">
    <source>
        <dbReference type="Proteomes" id="UP000050761"/>
    </source>
</evidence>
<reference evidence="4" key="2">
    <citation type="submission" date="2019-09" db="UniProtKB">
        <authorList>
            <consortium name="WormBaseParasite"/>
        </authorList>
    </citation>
    <scope>IDENTIFICATION</scope>
</reference>
<dbReference type="WBParaSite" id="HPBE_0000701401-mRNA-1">
    <property type="protein sequence ID" value="HPBE_0000701401-mRNA-1"/>
    <property type="gene ID" value="HPBE_0000701401"/>
</dbReference>
<organism evidence="3 4">
    <name type="scientific">Heligmosomoides polygyrus</name>
    <name type="common">Parasitic roundworm</name>
    <dbReference type="NCBI Taxonomy" id="6339"/>
    <lineage>
        <taxon>Eukaryota</taxon>
        <taxon>Metazoa</taxon>
        <taxon>Ecdysozoa</taxon>
        <taxon>Nematoda</taxon>
        <taxon>Chromadorea</taxon>
        <taxon>Rhabditida</taxon>
        <taxon>Rhabditina</taxon>
        <taxon>Rhabditomorpha</taxon>
        <taxon>Strongyloidea</taxon>
        <taxon>Heligmosomidae</taxon>
        <taxon>Heligmosomoides</taxon>
    </lineage>
</organism>
<dbReference type="Proteomes" id="UP000050761">
    <property type="component" value="Unassembled WGS sequence"/>
</dbReference>
<dbReference type="OrthoDB" id="5875695at2759"/>
<proteinExistence type="predicted"/>
<gene>
    <name evidence="2" type="ORF">HPBE_LOCUS7015</name>
</gene>
<dbReference type="AlphaFoldDB" id="A0A183FJ59"/>
<keyword evidence="3" id="KW-1185">Reference proteome</keyword>